<keyword evidence="2" id="KW-1185">Reference proteome</keyword>
<reference evidence="1 2" key="1">
    <citation type="journal article" date="2019" name="Commun. Biol.">
        <title>The bagworm genome reveals a unique fibroin gene that provides high tensile strength.</title>
        <authorList>
            <person name="Kono N."/>
            <person name="Nakamura H."/>
            <person name="Ohtoshi R."/>
            <person name="Tomita M."/>
            <person name="Numata K."/>
            <person name="Arakawa K."/>
        </authorList>
    </citation>
    <scope>NUCLEOTIDE SEQUENCE [LARGE SCALE GENOMIC DNA]</scope>
</reference>
<comment type="caution">
    <text evidence="1">The sequence shown here is derived from an EMBL/GenBank/DDBJ whole genome shotgun (WGS) entry which is preliminary data.</text>
</comment>
<gene>
    <name evidence="1" type="ORF">EVAR_12549_1</name>
</gene>
<name>A0A4C1TPS8_EUMVA</name>
<proteinExistence type="predicted"/>
<organism evidence="1 2">
    <name type="scientific">Eumeta variegata</name>
    <name type="common">Bagworm moth</name>
    <name type="synonym">Eumeta japonica</name>
    <dbReference type="NCBI Taxonomy" id="151549"/>
    <lineage>
        <taxon>Eukaryota</taxon>
        <taxon>Metazoa</taxon>
        <taxon>Ecdysozoa</taxon>
        <taxon>Arthropoda</taxon>
        <taxon>Hexapoda</taxon>
        <taxon>Insecta</taxon>
        <taxon>Pterygota</taxon>
        <taxon>Neoptera</taxon>
        <taxon>Endopterygota</taxon>
        <taxon>Lepidoptera</taxon>
        <taxon>Glossata</taxon>
        <taxon>Ditrysia</taxon>
        <taxon>Tineoidea</taxon>
        <taxon>Psychidae</taxon>
        <taxon>Oiketicinae</taxon>
        <taxon>Eumeta</taxon>
    </lineage>
</organism>
<dbReference type="AlphaFoldDB" id="A0A4C1TPS8"/>
<dbReference type="EMBL" id="BGZK01000075">
    <property type="protein sequence ID" value="GBP15969.1"/>
    <property type="molecule type" value="Genomic_DNA"/>
</dbReference>
<evidence type="ECO:0000313" key="2">
    <source>
        <dbReference type="Proteomes" id="UP000299102"/>
    </source>
</evidence>
<dbReference type="Proteomes" id="UP000299102">
    <property type="component" value="Unassembled WGS sequence"/>
</dbReference>
<accession>A0A4C1TPS8</accession>
<sequence length="113" mass="12706">MSVNGLLANRYLKIVNDDKDSDGRLYVESFSGIQLLKSMLIVWVVLWPGSSSVIATSSSDLTRVSVSYDYPFLKLFNETPHDVQVFRLPSRRLSVNTYVQKVNYAVLVFAVVG</sequence>
<protein>
    <submittedName>
        <fullName evidence="1">Uncharacterized protein</fullName>
    </submittedName>
</protein>
<evidence type="ECO:0000313" key="1">
    <source>
        <dbReference type="EMBL" id="GBP15969.1"/>
    </source>
</evidence>